<keyword evidence="5" id="KW-1185">Reference proteome</keyword>
<keyword evidence="1" id="KW-0479">Metal-binding</keyword>
<dbReference type="OrthoDB" id="419768at2759"/>
<accession>A0A834ZCT2</accession>
<dbReference type="SMART" id="SM00239">
    <property type="entry name" value="C2"/>
    <property type="match status" value="1"/>
</dbReference>
<sequence length="136" mass="15877">MRRNWAGSYKRRGKMDPYVLVRFGNEERKSSIALGQGRNPIWNEKFNFRAEYPGGEDPKYKLVLRIMDKDKFSDDDFIGETTIYLKDVLSLGVETGKAELQRRKYRVVLGNKSYAGEICVAVNFTRQVDEERKEDL</sequence>
<evidence type="ECO:0000256" key="2">
    <source>
        <dbReference type="ARBA" id="ARBA00022837"/>
    </source>
</evidence>
<dbReference type="InterPro" id="IPR035892">
    <property type="entry name" value="C2_domain_sf"/>
</dbReference>
<reference evidence="4 5" key="1">
    <citation type="submission" date="2020-04" db="EMBL/GenBank/DDBJ databases">
        <title>Plant Genome Project.</title>
        <authorList>
            <person name="Zhang R.-G."/>
        </authorList>
    </citation>
    <scope>NUCLEOTIDE SEQUENCE [LARGE SCALE GENOMIC DNA]</scope>
    <source>
        <strain evidence="4">YNK0</strain>
        <tissue evidence="4">Leaf</tissue>
    </source>
</reference>
<proteinExistence type="predicted"/>
<dbReference type="Pfam" id="PF00168">
    <property type="entry name" value="C2"/>
    <property type="match status" value="1"/>
</dbReference>
<dbReference type="Gene3D" id="2.60.40.150">
    <property type="entry name" value="C2 domain"/>
    <property type="match status" value="1"/>
</dbReference>
<protein>
    <recommendedName>
        <fullName evidence="3">C2 domain-containing protein</fullName>
    </recommendedName>
</protein>
<evidence type="ECO:0000256" key="1">
    <source>
        <dbReference type="ARBA" id="ARBA00022723"/>
    </source>
</evidence>
<name>A0A834ZCT2_TETSI</name>
<evidence type="ECO:0000313" key="4">
    <source>
        <dbReference type="EMBL" id="KAF8402923.1"/>
    </source>
</evidence>
<dbReference type="Proteomes" id="UP000655225">
    <property type="component" value="Unassembled WGS sequence"/>
</dbReference>
<dbReference type="InterPro" id="IPR000008">
    <property type="entry name" value="C2_dom"/>
</dbReference>
<feature type="domain" description="C2" evidence="3">
    <location>
        <begin position="1"/>
        <end position="98"/>
    </location>
</feature>
<comment type="caution">
    <text evidence="4">The sequence shown here is derived from an EMBL/GenBank/DDBJ whole genome shotgun (WGS) entry which is preliminary data.</text>
</comment>
<dbReference type="SUPFAM" id="SSF49562">
    <property type="entry name" value="C2 domain (Calcium/lipid-binding domain, CaLB)"/>
    <property type="match status" value="1"/>
</dbReference>
<keyword evidence="2" id="KW-0106">Calcium</keyword>
<dbReference type="GO" id="GO:0046872">
    <property type="term" value="F:metal ion binding"/>
    <property type="evidence" value="ECO:0007669"/>
    <property type="project" value="UniProtKB-KW"/>
</dbReference>
<dbReference type="AlphaFoldDB" id="A0A834ZCT2"/>
<dbReference type="PROSITE" id="PS50004">
    <property type="entry name" value="C2"/>
    <property type="match status" value="1"/>
</dbReference>
<dbReference type="EMBL" id="JABCRI010000007">
    <property type="protein sequence ID" value="KAF8402923.1"/>
    <property type="molecule type" value="Genomic_DNA"/>
</dbReference>
<organism evidence="4 5">
    <name type="scientific">Tetracentron sinense</name>
    <name type="common">Spur-leaf</name>
    <dbReference type="NCBI Taxonomy" id="13715"/>
    <lineage>
        <taxon>Eukaryota</taxon>
        <taxon>Viridiplantae</taxon>
        <taxon>Streptophyta</taxon>
        <taxon>Embryophyta</taxon>
        <taxon>Tracheophyta</taxon>
        <taxon>Spermatophyta</taxon>
        <taxon>Magnoliopsida</taxon>
        <taxon>Trochodendrales</taxon>
        <taxon>Trochodendraceae</taxon>
        <taxon>Tetracentron</taxon>
    </lineage>
</organism>
<dbReference type="OMA" id="CVEYGDQ"/>
<dbReference type="PANTHER" id="PTHR46502:SF22">
    <property type="entry name" value="C2 DOMAIN-CONTAINING PROTEIN"/>
    <property type="match status" value="1"/>
</dbReference>
<evidence type="ECO:0000259" key="3">
    <source>
        <dbReference type="PROSITE" id="PS50004"/>
    </source>
</evidence>
<evidence type="ECO:0000313" key="5">
    <source>
        <dbReference type="Proteomes" id="UP000655225"/>
    </source>
</evidence>
<gene>
    <name evidence="4" type="ORF">HHK36_011015</name>
</gene>
<dbReference type="PANTHER" id="PTHR46502">
    <property type="entry name" value="C2 DOMAIN-CONTAINING"/>
    <property type="match status" value="1"/>
</dbReference>